<dbReference type="PANTHER" id="PTHR47221">
    <property type="entry name" value="FIBRINOGEN ALPHA CHAIN"/>
    <property type="match status" value="1"/>
</dbReference>
<keyword evidence="4" id="KW-0175">Coiled coil</keyword>
<organism evidence="8 9">
    <name type="scientific">Anopheles minimus</name>
    <dbReference type="NCBI Taxonomy" id="112268"/>
    <lineage>
        <taxon>Eukaryota</taxon>
        <taxon>Metazoa</taxon>
        <taxon>Ecdysozoa</taxon>
        <taxon>Arthropoda</taxon>
        <taxon>Hexapoda</taxon>
        <taxon>Insecta</taxon>
        <taxon>Pterygota</taxon>
        <taxon>Neoptera</taxon>
        <taxon>Endopterygota</taxon>
        <taxon>Diptera</taxon>
        <taxon>Nematocera</taxon>
        <taxon>Culicoidea</taxon>
        <taxon>Culicidae</taxon>
        <taxon>Anophelinae</taxon>
        <taxon>Anopheles</taxon>
    </lineage>
</organism>
<keyword evidence="3" id="KW-0732">Signal</keyword>
<evidence type="ECO:0000256" key="2">
    <source>
        <dbReference type="ARBA" id="ARBA00022525"/>
    </source>
</evidence>
<keyword evidence="6" id="KW-0325">Glycoprotein</keyword>
<evidence type="ECO:0000256" key="4">
    <source>
        <dbReference type="ARBA" id="ARBA00023054"/>
    </source>
</evidence>
<sequence length="314" mass="35508">MVYIRSSEVCLSCARNKKMQFVIGSLIVLLLVCVEIDSNATGYGYEMITNRLNSLQGIESDLLTYTNDTVQQLTKMVQLLTRLQMNPSSASAPSKPAPVGASCRDVPTRVSGIYLIDPDYPFNEPMTVLCDQQYEGGGWTVIQQRTDGSVNFFRDWKDYKNGFGTLHGEFWLGLEQIHRLTNVAPHELAVLLEDFDGVKAAARYQRFRIAAEPLNYAIVELGNCNPCGAGDAMRIHLNESFSTYDHDKSKAAFNCAAVFKGGWWFYRCHRCHLNGDYLRGKLSETQDSQGIMWMEFRGDKYSLKSTKMMIRPIK</sequence>
<dbReference type="AlphaFoldDB" id="A0A182WLA8"/>
<dbReference type="InterPro" id="IPR037579">
    <property type="entry name" value="FIB_ANG-like"/>
</dbReference>
<dbReference type="Pfam" id="PF00147">
    <property type="entry name" value="Fibrinogen_C"/>
    <property type="match status" value="1"/>
</dbReference>
<dbReference type="InterPro" id="IPR014716">
    <property type="entry name" value="Fibrinogen_a/b/g_C_1"/>
</dbReference>
<evidence type="ECO:0000256" key="3">
    <source>
        <dbReference type="ARBA" id="ARBA00022729"/>
    </source>
</evidence>
<dbReference type="Gene3D" id="3.90.215.10">
    <property type="entry name" value="Gamma Fibrinogen, chain A, domain 1"/>
    <property type="match status" value="1"/>
</dbReference>
<keyword evidence="9" id="KW-1185">Reference proteome</keyword>
<dbReference type="CDD" id="cd00087">
    <property type="entry name" value="FReD"/>
    <property type="match status" value="1"/>
</dbReference>
<proteinExistence type="predicted"/>
<dbReference type="SUPFAM" id="SSF56496">
    <property type="entry name" value="Fibrinogen C-terminal domain-like"/>
    <property type="match status" value="1"/>
</dbReference>
<evidence type="ECO:0000313" key="8">
    <source>
        <dbReference type="EnsemblMetazoa" id="AMIN011187-PA"/>
    </source>
</evidence>
<evidence type="ECO:0000256" key="1">
    <source>
        <dbReference type="ARBA" id="ARBA00004613"/>
    </source>
</evidence>
<dbReference type="PROSITE" id="PS51406">
    <property type="entry name" value="FIBRINOGEN_C_2"/>
    <property type="match status" value="1"/>
</dbReference>
<reference evidence="9" key="1">
    <citation type="submission" date="2013-03" db="EMBL/GenBank/DDBJ databases">
        <title>The Genome Sequence of Anopheles minimus MINIMUS1.</title>
        <authorList>
            <consortium name="The Broad Institute Genomics Platform"/>
            <person name="Neafsey D.E."/>
            <person name="Walton C."/>
            <person name="Walker B."/>
            <person name="Young S.K."/>
            <person name="Zeng Q."/>
            <person name="Gargeya S."/>
            <person name="Fitzgerald M."/>
            <person name="Haas B."/>
            <person name="Abouelleil A."/>
            <person name="Allen A.W."/>
            <person name="Alvarado L."/>
            <person name="Arachchi H.M."/>
            <person name="Berlin A.M."/>
            <person name="Chapman S.B."/>
            <person name="Gainer-Dewar J."/>
            <person name="Goldberg J."/>
            <person name="Griggs A."/>
            <person name="Gujja S."/>
            <person name="Hansen M."/>
            <person name="Howarth C."/>
            <person name="Imamovic A."/>
            <person name="Ireland A."/>
            <person name="Larimer J."/>
            <person name="McCowan C."/>
            <person name="Murphy C."/>
            <person name="Pearson M."/>
            <person name="Poon T.W."/>
            <person name="Priest M."/>
            <person name="Roberts A."/>
            <person name="Saif S."/>
            <person name="Shea T."/>
            <person name="Sisk P."/>
            <person name="Sykes S."/>
            <person name="Wortman J."/>
            <person name="Nusbaum C."/>
            <person name="Birren B."/>
        </authorList>
    </citation>
    <scope>NUCLEOTIDE SEQUENCE [LARGE SCALE GENOMIC DNA]</scope>
    <source>
        <strain evidence="9">MINIMUS1</strain>
    </source>
</reference>
<dbReference type="Proteomes" id="UP000075920">
    <property type="component" value="Unassembled WGS sequence"/>
</dbReference>
<name>A0A182WLA8_9DIPT</name>
<comment type="subcellular location">
    <subcellularLocation>
        <location evidence="1">Secreted</location>
    </subcellularLocation>
</comment>
<dbReference type="PANTHER" id="PTHR47221:SF6">
    <property type="entry name" value="FIBRINOGEN ALPHA CHAIN"/>
    <property type="match status" value="1"/>
</dbReference>
<dbReference type="EnsemblMetazoa" id="AMIN011187-RA">
    <property type="protein sequence ID" value="AMIN011187-PA"/>
    <property type="gene ID" value="AMIN011187"/>
</dbReference>
<keyword evidence="5" id="KW-1015">Disulfide bond</keyword>
<dbReference type="VEuPathDB" id="VectorBase:AMIN011187"/>
<keyword evidence="2" id="KW-0964">Secreted</keyword>
<dbReference type="InterPro" id="IPR002181">
    <property type="entry name" value="Fibrinogen_a/b/g_C_dom"/>
</dbReference>
<protein>
    <recommendedName>
        <fullName evidence="7">Fibrinogen C-terminal domain-containing protein</fullName>
    </recommendedName>
</protein>
<dbReference type="NCBIfam" id="NF040941">
    <property type="entry name" value="GGGWT_bact"/>
    <property type="match status" value="1"/>
</dbReference>
<dbReference type="SMART" id="SM00186">
    <property type="entry name" value="FBG"/>
    <property type="match status" value="1"/>
</dbReference>
<evidence type="ECO:0000256" key="5">
    <source>
        <dbReference type="ARBA" id="ARBA00023157"/>
    </source>
</evidence>
<feature type="domain" description="Fibrinogen C-terminal" evidence="7">
    <location>
        <begin position="94"/>
        <end position="314"/>
    </location>
</feature>
<reference evidence="8" key="2">
    <citation type="submission" date="2020-05" db="UniProtKB">
        <authorList>
            <consortium name="EnsemblMetazoa"/>
        </authorList>
    </citation>
    <scope>IDENTIFICATION</scope>
    <source>
        <strain evidence="8">MINIMUS1</strain>
    </source>
</reference>
<evidence type="ECO:0000259" key="7">
    <source>
        <dbReference type="PROSITE" id="PS51406"/>
    </source>
</evidence>
<evidence type="ECO:0000313" key="9">
    <source>
        <dbReference type="Proteomes" id="UP000075920"/>
    </source>
</evidence>
<dbReference type="GO" id="GO:0005576">
    <property type="term" value="C:extracellular region"/>
    <property type="evidence" value="ECO:0007669"/>
    <property type="project" value="UniProtKB-SubCell"/>
</dbReference>
<dbReference type="InterPro" id="IPR036056">
    <property type="entry name" value="Fibrinogen-like_C"/>
</dbReference>
<evidence type="ECO:0000256" key="6">
    <source>
        <dbReference type="ARBA" id="ARBA00023180"/>
    </source>
</evidence>
<accession>A0A182WLA8</accession>
<dbReference type="STRING" id="112268.A0A182WLA8"/>